<name>A0A521ECD9_9ACTN</name>
<protein>
    <submittedName>
        <fullName evidence="2">Uncharacterized protein</fullName>
    </submittedName>
</protein>
<evidence type="ECO:0000256" key="1">
    <source>
        <dbReference type="SAM" id="Phobius"/>
    </source>
</evidence>
<dbReference type="EMBL" id="FXTJ01000004">
    <property type="protein sequence ID" value="SMO81141.1"/>
    <property type="molecule type" value="Genomic_DNA"/>
</dbReference>
<keyword evidence="3" id="KW-1185">Reference proteome</keyword>
<keyword evidence="1" id="KW-0472">Membrane</keyword>
<proteinExistence type="predicted"/>
<evidence type="ECO:0000313" key="3">
    <source>
        <dbReference type="Proteomes" id="UP000317484"/>
    </source>
</evidence>
<reference evidence="2 3" key="1">
    <citation type="submission" date="2017-05" db="EMBL/GenBank/DDBJ databases">
        <authorList>
            <person name="Varghese N."/>
            <person name="Submissions S."/>
        </authorList>
    </citation>
    <scope>NUCLEOTIDE SEQUENCE [LARGE SCALE GENOMIC DNA]</scope>
    <source>
        <strain evidence="2 3">DSM 46834</strain>
    </source>
</reference>
<feature type="transmembrane region" description="Helical" evidence="1">
    <location>
        <begin position="7"/>
        <end position="27"/>
    </location>
</feature>
<keyword evidence="1" id="KW-1133">Transmembrane helix</keyword>
<sequence length="124" mass="12683">MSSTVRNAIATVLVAAIVVPYIGYLIWGEMPFLKDPRGMGATGLILGLAAAAVVGRAAFDSGPAHRAALTSGVAALALGIATVWVETSETLLAVFIAAIALTWVLGEIAATRTAEHAGRPLAMR</sequence>
<gene>
    <name evidence="2" type="ORF">SAMN06273567_104400</name>
</gene>
<dbReference type="Proteomes" id="UP000317484">
    <property type="component" value="Unassembled WGS sequence"/>
</dbReference>
<feature type="transmembrane region" description="Helical" evidence="1">
    <location>
        <begin position="39"/>
        <end position="59"/>
    </location>
</feature>
<evidence type="ECO:0000313" key="2">
    <source>
        <dbReference type="EMBL" id="SMO81141.1"/>
    </source>
</evidence>
<dbReference type="AlphaFoldDB" id="A0A521ECD9"/>
<dbReference type="RefSeq" id="WP_142458973.1">
    <property type="nucleotide sequence ID" value="NZ_FXTJ01000004.1"/>
</dbReference>
<accession>A0A521ECD9</accession>
<feature type="transmembrane region" description="Helical" evidence="1">
    <location>
        <begin position="91"/>
        <end position="110"/>
    </location>
</feature>
<feature type="transmembrane region" description="Helical" evidence="1">
    <location>
        <begin position="66"/>
        <end position="85"/>
    </location>
</feature>
<organism evidence="2 3">
    <name type="scientific">Geodermatophilus aquaeductus</name>
    <dbReference type="NCBI Taxonomy" id="1564161"/>
    <lineage>
        <taxon>Bacteria</taxon>
        <taxon>Bacillati</taxon>
        <taxon>Actinomycetota</taxon>
        <taxon>Actinomycetes</taxon>
        <taxon>Geodermatophilales</taxon>
        <taxon>Geodermatophilaceae</taxon>
        <taxon>Geodermatophilus</taxon>
    </lineage>
</organism>
<keyword evidence="1" id="KW-0812">Transmembrane</keyword>